<feature type="region of interest" description="Disordered" evidence="1">
    <location>
        <begin position="99"/>
        <end position="123"/>
    </location>
</feature>
<dbReference type="PANTHER" id="PTHR31286:SF99">
    <property type="entry name" value="DUF4283 DOMAIN-CONTAINING PROTEIN"/>
    <property type="match status" value="1"/>
</dbReference>
<name>A0ABQ5EBU8_9ASTR</name>
<dbReference type="InterPro" id="IPR025558">
    <property type="entry name" value="DUF4283"/>
</dbReference>
<comment type="caution">
    <text evidence="3">The sequence shown here is derived from an EMBL/GenBank/DDBJ whole genome shotgun (WGS) entry which is preliminary data.</text>
</comment>
<sequence length="516" mass="57534">MDELSLVRVSREHAHNVRIKYTRCPFTLKHIPSLPITSTVSYGDTLLNGRRIIIGKKTSIDTSTSSTSERNVSLSDATPHVDVANENVEKEKLRHVVNTNDLGSYPPLPTQETTSAGNAPGKSSYANVTGKRVAYPAVANYVRDTWGKYGLVRSMFSSPTWLFYFQFISIEGLSAMLENDPWFIRNNPLILKKWHPDVNLLKEDVGIISVWVKLHGVPVMAFSEDGLSPIATKLGTPLMLDSYTADICMQSWGRLSYVRAMIELRADVELKDNIVVAMLKIIWEGHYTCSIRVEYEWKPSRCASCKVFGHIHEECPKKIGAGETKNLKKTTQAPKGILVGPKVGFKPTKEYRHVTKKPIANPSSNKKQGVDPTNKGTPNLNSNRANSSGSSLWNVNNSSTTTTPIMDKIGKFENLIIDGQAILVDETHNPLKKVKYPGDHVSDDEVASVDNDMARSMASEGAGFGTQSLLEQWRDSYGNSDSDEDPYDDMYDGQDLTEEIQTICDELDIRFRGRKK</sequence>
<feature type="domain" description="DUF4283" evidence="2">
    <location>
        <begin position="126"/>
        <end position="200"/>
    </location>
</feature>
<evidence type="ECO:0000313" key="4">
    <source>
        <dbReference type="Proteomes" id="UP001151760"/>
    </source>
</evidence>
<gene>
    <name evidence="3" type="ORF">Tco_0974537</name>
</gene>
<feature type="region of interest" description="Disordered" evidence="1">
    <location>
        <begin position="353"/>
        <end position="396"/>
    </location>
</feature>
<dbReference type="PANTHER" id="PTHR31286">
    <property type="entry name" value="GLYCINE-RICH CELL WALL STRUCTURAL PROTEIN 1.8-LIKE"/>
    <property type="match status" value="1"/>
</dbReference>
<evidence type="ECO:0000313" key="3">
    <source>
        <dbReference type="EMBL" id="GJT48380.1"/>
    </source>
</evidence>
<dbReference type="InterPro" id="IPR036875">
    <property type="entry name" value="Znf_CCHC_sf"/>
</dbReference>
<evidence type="ECO:0000256" key="1">
    <source>
        <dbReference type="SAM" id="MobiDB-lite"/>
    </source>
</evidence>
<reference evidence="3" key="1">
    <citation type="journal article" date="2022" name="Int. J. Mol. Sci.">
        <title>Draft Genome of Tanacetum Coccineum: Genomic Comparison of Closely Related Tanacetum-Family Plants.</title>
        <authorList>
            <person name="Yamashiro T."/>
            <person name="Shiraishi A."/>
            <person name="Nakayama K."/>
            <person name="Satake H."/>
        </authorList>
    </citation>
    <scope>NUCLEOTIDE SEQUENCE</scope>
</reference>
<reference evidence="3" key="2">
    <citation type="submission" date="2022-01" db="EMBL/GenBank/DDBJ databases">
        <authorList>
            <person name="Yamashiro T."/>
            <person name="Shiraishi A."/>
            <person name="Satake H."/>
            <person name="Nakayama K."/>
        </authorList>
    </citation>
    <scope>NUCLEOTIDE SEQUENCE</scope>
</reference>
<organism evidence="3 4">
    <name type="scientific">Tanacetum coccineum</name>
    <dbReference type="NCBI Taxonomy" id="301880"/>
    <lineage>
        <taxon>Eukaryota</taxon>
        <taxon>Viridiplantae</taxon>
        <taxon>Streptophyta</taxon>
        <taxon>Embryophyta</taxon>
        <taxon>Tracheophyta</taxon>
        <taxon>Spermatophyta</taxon>
        <taxon>Magnoliopsida</taxon>
        <taxon>eudicotyledons</taxon>
        <taxon>Gunneridae</taxon>
        <taxon>Pentapetalae</taxon>
        <taxon>asterids</taxon>
        <taxon>campanulids</taxon>
        <taxon>Asterales</taxon>
        <taxon>Asteraceae</taxon>
        <taxon>Asteroideae</taxon>
        <taxon>Anthemideae</taxon>
        <taxon>Anthemidinae</taxon>
        <taxon>Tanacetum</taxon>
    </lineage>
</organism>
<proteinExistence type="predicted"/>
<dbReference type="Pfam" id="PF14111">
    <property type="entry name" value="DUF4283"/>
    <property type="match status" value="1"/>
</dbReference>
<feature type="compositionally biased region" description="Polar residues" evidence="1">
    <location>
        <begin position="374"/>
        <end position="396"/>
    </location>
</feature>
<dbReference type="InterPro" id="IPR040256">
    <property type="entry name" value="At4g02000-like"/>
</dbReference>
<evidence type="ECO:0000259" key="2">
    <source>
        <dbReference type="Pfam" id="PF14111"/>
    </source>
</evidence>
<accession>A0ABQ5EBU8</accession>
<dbReference type="SUPFAM" id="SSF57756">
    <property type="entry name" value="Retrovirus zinc finger-like domains"/>
    <property type="match status" value="1"/>
</dbReference>
<protein>
    <submittedName>
        <fullName evidence="3">Retrotransposon protein, putative, ty1-copia subclass</fullName>
    </submittedName>
</protein>
<keyword evidence="4" id="KW-1185">Reference proteome</keyword>
<dbReference type="EMBL" id="BQNB010016149">
    <property type="protein sequence ID" value="GJT48380.1"/>
    <property type="molecule type" value="Genomic_DNA"/>
</dbReference>
<dbReference type="Proteomes" id="UP001151760">
    <property type="component" value="Unassembled WGS sequence"/>
</dbReference>